<dbReference type="EnsemblBacteria" id="ACA40419">
    <property type="protein sequence ID" value="ACA40419"/>
    <property type="gene ID" value="Bsph_2890"/>
</dbReference>
<organism evidence="1 2">
    <name type="scientific">Lysinibacillus sphaericus (strain C3-41)</name>
    <dbReference type="NCBI Taxonomy" id="444177"/>
    <lineage>
        <taxon>Bacteria</taxon>
        <taxon>Bacillati</taxon>
        <taxon>Bacillota</taxon>
        <taxon>Bacilli</taxon>
        <taxon>Bacillales</taxon>
        <taxon>Bacillaceae</taxon>
        <taxon>Lysinibacillus</taxon>
    </lineage>
</organism>
<dbReference type="EMBL" id="CP000817">
    <property type="protein sequence ID" value="ACA40419.1"/>
    <property type="molecule type" value="Genomic_DNA"/>
</dbReference>
<accession>B1HNA9</accession>
<gene>
    <name evidence="1" type="ordered locus">Bsph_2890</name>
</gene>
<dbReference type="KEGG" id="lsp:Bsph_2890"/>
<evidence type="ECO:0000313" key="2">
    <source>
        <dbReference type="Proteomes" id="UP000002164"/>
    </source>
</evidence>
<name>B1HNA9_LYSSC</name>
<dbReference type="AlphaFoldDB" id="B1HNA9"/>
<dbReference type="Proteomes" id="UP000002164">
    <property type="component" value="Chromosome"/>
</dbReference>
<reference evidence="1 2" key="1">
    <citation type="journal article" date="2008" name="J. Bacteriol.">
        <title>Complete genome sequence of the mosquitocidal bacterium Bacillus sphaericus C3-41 and comparison with those of closely related Bacillus species.</title>
        <authorList>
            <person name="Hu X."/>
            <person name="Fan W."/>
            <person name="Han B."/>
            <person name="Liu H."/>
            <person name="Zheng D."/>
            <person name="Li Q."/>
            <person name="Dong W."/>
            <person name="Yan J."/>
            <person name="Gao M."/>
            <person name="Berry C."/>
            <person name="Yuan Z."/>
        </authorList>
    </citation>
    <scope>NUCLEOTIDE SEQUENCE [LARGE SCALE GENOMIC DNA]</scope>
    <source>
        <strain evidence="1 2">C3-41</strain>
    </source>
</reference>
<proteinExistence type="predicted"/>
<protein>
    <submittedName>
        <fullName evidence="1">Uncharacterized protein</fullName>
    </submittedName>
</protein>
<dbReference type="HOGENOM" id="CLU_3026896_0_0_9"/>
<sequence>MTTPVLLCNALAQYGGTIISISYDRRYLKEVVSTIYELTNDGLIKKSTIKKVNSL</sequence>
<evidence type="ECO:0000313" key="1">
    <source>
        <dbReference type="EMBL" id="ACA40419.1"/>
    </source>
</evidence>